<dbReference type="InterPro" id="IPR038656">
    <property type="entry name" value="Peptidase_G1_sf"/>
</dbReference>
<evidence type="ECO:0000256" key="1">
    <source>
        <dbReference type="SAM" id="Phobius"/>
    </source>
</evidence>
<reference evidence="4" key="2">
    <citation type="submission" date="2018-04" db="EMBL/GenBank/DDBJ databases">
        <title>Complete genome sequence of Sulfodiicoccus acidiphilus strain HS-1.</title>
        <authorList>
            <person name="Sakai H.D."/>
            <person name="Kurosawa N."/>
        </authorList>
    </citation>
    <scope>NUCLEOTIDE SEQUENCE [LARGE SCALE GENOMIC DNA]</scope>
    <source>
        <strain evidence="4">HS-1</strain>
    </source>
</reference>
<keyword evidence="1" id="KW-0812">Transmembrane</keyword>
<dbReference type="KEGG" id="sacd:HS1genome_1247"/>
<protein>
    <submittedName>
        <fullName evidence="2">Uncharacterized protein</fullName>
    </submittedName>
</protein>
<keyword evidence="1" id="KW-0472">Membrane</keyword>
<evidence type="ECO:0000313" key="2">
    <source>
        <dbReference type="EMBL" id="BBD72858.1"/>
    </source>
</evidence>
<name>A0A348B3V6_9CREN</name>
<organism evidence="2 4">
    <name type="scientific">Sulfodiicoccus acidiphilus</name>
    <dbReference type="NCBI Taxonomy" id="1670455"/>
    <lineage>
        <taxon>Archaea</taxon>
        <taxon>Thermoproteota</taxon>
        <taxon>Thermoprotei</taxon>
        <taxon>Sulfolobales</taxon>
        <taxon>Sulfolobaceae</taxon>
        <taxon>Sulfodiicoccus</taxon>
    </lineage>
</organism>
<sequence>MKNTILIALLALLLCQVVFGSTIHFNWTQNTLTSSREFAGLVAAGANITGVSAVLTLPEMKENSSSLGQLSKFLLGYWIGLSAGGSFVQAGLIPVITTEQIGTQSFYTFVGWESFFMYMQDGVYLWPQGNVTFYSQGFPPSEIRGLVDASRVVEVKGGEVNVTVREVRSGELLATFNGTLGGKVVVRGSFDQAMFEVELYPPTYPNGTQVPAPPPTYFPNITFYDPLVFENGSWITPVVFTGFSQPLGIEVTYTGESIEVYRAPLGGNVSSSPYMLRELLAPLPLTATLVLAIVVFPRRLSGK</sequence>
<dbReference type="EMBL" id="BMQS01000002">
    <property type="protein sequence ID" value="GGT88432.1"/>
    <property type="molecule type" value="Genomic_DNA"/>
</dbReference>
<gene>
    <name evidence="3" type="ORF">GCM10007116_03040</name>
    <name evidence="2" type="ORF">HS1genome_1247</name>
</gene>
<keyword evidence="1" id="KW-1133">Transmembrane helix</keyword>
<dbReference type="Proteomes" id="UP000276741">
    <property type="component" value="Chromosome"/>
</dbReference>
<proteinExistence type="predicted"/>
<feature type="transmembrane region" description="Helical" evidence="1">
    <location>
        <begin position="279"/>
        <end position="297"/>
    </location>
</feature>
<dbReference type="EMBL" id="AP018553">
    <property type="protein sequence ID" value="BBD72858.1"/>
    <property type="molecule type" value="Genomic_DNA"/>
</dbReference>
<dbReference type="RefSeq" id="WP_126450071.1">
    <property type="nucleotide sequence ID" value="NZ_AP018553.1"/>
</dbReference>
<dbReference type="AlphaFoldDB" id="A0A348B3V6"/>
<accession>A0A348B3V6</accession>
<reference evidence="2" key="3">
    <citation type="journal article" date="2019" name="BMC Res. Notes">
        <title>Complete genome sequence of the Sulfodiicoccus acidiphilus strain HS-1T, the first crenarchaeon that lacks polB3, isolated from an acidic hot spring in Ohwaku-dani, Hakone, Japan.</title>
        <authorList>
            <person name="Sakai H.D."/>
            <person name="Kurosawa N."/>
        </authorList>
    </citation>
    <scope>NUCLEOTIDE SEQUENCE</scope>
    <source>
        <strain evidence="2">HS-1</strain>
    </source>
</reference>
<reference evidence="3" key="4">
    <citation type="submission" date="2020-09" db="EMBL/GenBank/DDBJ databases">
        <authorList>
            <person name="Sun Q."/>
            <person name="Ohkuma M."/>
        </authorList>
    </citation>
    <scope>NUCLEOTIDE SEQUENCE</scope>
    <source>
        <strain evidence="3">JCM 31740</strain>
    </source>
</reference>
<evidence type="ECO:0000313" key="3">
    <source>
        <dbReference type="EMBL" id="GGT88432.1"/>
    </source>
</evidence>
<dbReference type="Gene3D" id="2.60.120.700">
    <property type="entry name" value="Peptidase G1"/>
    <property type="match status" value="1"/>
</dbReference>
<evidence type="ECO:0000313" key="4">
    <source>
        <dbReference type="Proteomes" id="UP000276741"/>
    </source>
</evidence>
<reference evidence="3" key="1">
    <citation type="journal article" date="2014" name="Int. J. Syst. Evol. Microbiol.">
        <title>Complete genome sequence of Corynebacterium casei LMG S-19264T (=DSM 44701T), isolated from a smear-ripened cheese.</title>
        <authorList>
            <consortium name="US DOE Joint Genome Institute (JGI-PGF)"/>
            <person name="Walter F."/>
            <person name="Albersmeier A."/>
            <person name="Kalinowski J."/>
            <person name="Ruckert C."/>
        </authorList>
    </citation>
    <scope>NUCLEOTIDE SEQUENCE</scope>
    <source>
        <strain evidence="3">JCM 31740</strain>
    </source>
</reference>
<keyword evidence="4" id="KW-1185">Reference proteome</keyword>
<dbReference type="Proteomes" id="UP000616143">
    <property type="component" value="Unassembled WGS sequence"/>
</dbReference>
<dbReference type="GeneID" id="38666759"/>